<evidence type="ECO:0000313" key="1">
    <source>
        <dbReference type="EMBL" id="MED1205038.1"/>
    </source>
</evidence>
<sequence>MVSYVPRLGDLIVVKGLTWIGIEIESITKSEYSHVAGVVKPNELIEAAGFRKTGYQGLDYYQGMADIFICPSITDEQRGIIVDYAIQQVGGRYDYLLILWEAVRYVTHVLLPYKEMKSRICSTLWSDAYLAAGIDLCPGIKYPSPADLAVSKSLIKIAPL</sequence>
<dbReference type="InterPro" id="IPR038765">
    <property type="entry name" value="Papain-like_cys_pep_sf"/>
</dbReference>
<dbReference type="Proteomes" id="UP001341444">
    <property type="component" value="Unassembled WGS sequence"/>
</dbReference>
<protein>
    <submittedName>
        <fullName evidence="1">Uncharacterized protein</fullName>
    </submittedName>
</protein>
<evidence type="ECO:0000313" key="2">
    <source>
        <dbReference type="Proteomes" id="UP001341444"/>
    </source>
</evidence>
<gene>
    <name evidence="1" type="ORF">P4T90_18480</name>
</gene>
<name>A0ABU6ML05_9BACI</name>
<organism evidence="1 2">
    <name type="scientific">Heyndrickxia acidicola</name>
    <dbReference type="NCBI Taxonomy" id="209389"/>
    <lineage>
        <taxon>Bacteria</taxon>
        <taxon>Bacillati</taxon>
        <taxon>Bacillota</taxon>
        <taxon>Bacilli</taxon>
        <taxon>Bacillales</taxon>
        <taxon>Bacillaceae</taxon>
        <taxon>Heyndrickxia</taxon>
    </lineage>
</organism>
<proteinExistence type="predicted"/>
<dbReference type="Gene3D" id="3.90.1720.10">
    <property type="entry name" value="endopeptidase domain like (from Nostoc punctiforme)"/>
    <property type="match status" value="1"/>
</dbReference>
<dbReference type="SUPFAM" id="SSF54001">
    <property type="entry name" value="Cysteine proteinases"/>
    <property type="match status" value="1"/>
</dbReference>
<reference evidence="1 2" key="1">
    <citation type="submission" date="2023-03" db="EMBL/GenBank/DDBJ databases">
        <title>Bacillus Genome Sequencing.</title>
        <authorList>
            <person name="Dunlap C."/>
        </authorList>
    </citation>
    <scope>NUCLEOTIDE SEQUENCE [LARGE SCALE GENOMIC DNA]</scope>
    <source>
        <strain evidence="1 2">B-23453</strain>
    </source>
</reference>
<dbReference type="RefSeq" id="WP_066262785.1">
    <property type="nucleotide sequence ID" value="NZ_JARMAB010000029.1"/>
</dbReference>
<keyword evidence="2" id="KW-1185">Reference proteome</keyword>
<comment type="caution">
    <text evidence="1">The sequence shown here is derived from an EMBL/GenBank/DDBJ whole genome shotgun (WGS) entry which is preliminary data.</text>
</comment>
<dbReference type="EMBL" id="JARMAB010000029">
    <property type="protein sequence ID" value="MED1205038.1"/>
    <property type="molecule type" value="Genomic_DNA"/>
</dbReference>
<accession>A0ABU6ML05</accession>